<proteinExistence type="predicted"/>
<evidence type="ECO:0000313" key="3">
    <source>
        <dbReference type="Proteomes" id="UP000008076"/>
    </source>
</evidence>
<dbReference type="RefSeq" id="XP_001738100.1">
    <property type="nucleotide sequence ID" value="XM_001738048.1"/>
</dbReference>
<reference evidence="3" key="1">
    <citation type="submission" date="2007-12" db="EMBL/GenBank/DDBJ databases">
        <title>Annotation of Entamoeba dispar SAW760.</title>
        <authorList>
            <person name="Lorenzi H."/>
            <person name="Inman J."/>
            <person name="Schobel S."/>
            <person name="Amedeo P."/>
            <person name="Caler E."/>
        </authorList>
    </citation>
    <scope>NUCLEOTIDE SEQUENCE [LARGE SCALE GENOMIC DNA]</scope>
    <source>
        <strain evidence="3">ATCC PRA-260 / SAW760</strain>
    </source>
</reference>
<feature type="transmembrane region" description="Helical" evidence="1">
    <location>
        <begin position="17"/>
        <end position="36"/>
    </location>
</feature>
<evidence type="ECO:0000313" key="2">
    <source>
        <dbReference type="EMBL" id="EDR25585.1"/>
    </source>
</evidence>
<gene>
    <name evidence="2" type="ORF">EDI_211340</name>
</gene>
<dbReference type="VEuPathDB" id="AmoebaDB:EDI_211340"/>
<dbReference type="KEGG" id="edi:EDI_211340"/>
<dbReference type="GeneID" id="5883167"/>
<keyword evidence="1" id="KW-1133">Transmembrane helix</keyword>
<accession>B0EIQ9</accession>
<keyword evidence="3" id="KW-1185">Reference proteome</keyword>
<name>B0EIQ9_ENTDS</name>
<protein>
    <submittedName>
        <fullName evidence="2">Uncharacterized protein</fullName>
    </submittedName>
</protein>
<dbReference type="Proteomes" id="UP000008076">
    <property type="component" value="Unassembled WGS sequence"/>
</dbReference>
<dbReference type="AlphaFoldDB" id="B0EIQ9"/>
<sequence length="121" mass="14493">MINFIFFYFHYFVIHKHIHFLNSLLIDVVTFLLIFFTHSSLNSKKKQFIPFEIVFHVLFTVLDLLFNVSRTDITVKLLYIHIVLFIDIVLLKSYISLKQIYYLVEIPHINEEITKTGLKIT</sequence>
<feature type="transmembrane region" description="Helical" evidence="1">
    <location>
        <begin position="78"/>
        <end position="95"/>
    </location>
</feature>
<dbReference type="EMBL" id="DS549487">
    <property type="protein sequence ID" value="EDR25585.1"/>
    <property type="molecule type" value="Genomic_DNA"/>
</dbReference>
<feature type="transmembrane region" description="Helical" evidence="1">
    <location>
        <begin position="48"/>
        <end position="66"/>
    </location>
</feature>
<organism evidence="3">
    <name type="scientific">Entamoeba dispar (strain ATCC PRA-260 / SAW760)</name>
    <dbReference type="NCBI Taxonomy" id="370354"/>
    <lineage>
        <taxon>Eukaryota</taxon>
        <taxon>Amoebozoa</taxon>
        <taxon>Evosea</taxon>
        <taxon>Archamoebae</taxon>
        <taxon>Mastigamoebida</taxon>
        <taxon>Entamoebidae</taxon>
        <taxon>Entamoeba</taxon>
    </lineage>
</organism>
<keyword evidence="1" id="KW-0472">Membrane</keyword>
<evidence type="ECO:0000256" key="1">
    <source>
        <dbReference type="SAM" id="Phobius"/>
    </source>
</evidence>
<keyword evidence="1" id="KW-0812">Transmembrane</keyword>